<dbReference type="EMBL" id="JAMFMB010000027">
    <property type="protein sequence ID" value="MCL6285378.1"/>
    <property type="molecule type" value="Genomic_DNA"/>
</dbReference>
<dbReference type="Pfam" id="PF13521">
    <property type="entry name" value="AAA_28"/>
    <property type="match status" value="1"/>
</dbReference>
<dbReference type="InterPro" id="IPR038727">
    <property type="entry name" value="NadR/Ttd14_AAA_dom"/>
</dbReference>
<dbReference type="SUPFAM" id="SSF52540">
    <property type="entry name" value="P-loop containing nucleoside triphosphate hydrolases"/>
    <property type="match status" value="1"/>
</dbReference>
<feature type="domain" description="NadR/Ttd14 AAA" evidence="1">
    <location>
        <begin position="5"/>
        <end position="167"/>
    </location>
</feature>
<dbReference type="Proteomes" id="UP001203880">
    <property type="component" value="Unassembled WGS sequence"/>
</dbReference>
<dbReference type="RefSeq" id="WP_249712113.1">
    <property type="nucleotide sequence ID" value="NZ_JAMFMB010000027.1"/>
</dbReference>
<proteinExistence type="predicted"/>
<dbReference type="InterPro" id="IPR027417">
    <property type="entry name" value="P-loop_NTPase"/>
</dbReference>
<gene>
    <name evidence="2" type="ORF">M3P21_17760</name>
</gene>
<name>A0ABT0Q6C2_9RHOB</name>
<organism evidence="2 3">
    <name type="scientific">Ruegeria spongiae</name>
    <dbReference type="NCBI Taxonomy" id="2942209"/>
    <lineage>
        <taxon>Bacteria</taxon>
        <taxon>Pseudomonadati</taxon>
        <taxon>Pseudomonadota</taxon>
        <taxon>Alphaproteobacteria</taxon>
        <taxon>Rhodobacterales</taxon>
        <taxon>Roseobacteraceae</taxon>
        <taxon>Ruegeria</taxon>
    </lineage>
</organism>
<sequence>MTPRRIVLSGCSGAGKSTLLQEMARRGYVTVPEPGRRIIAQERLSGGQVLPWVEPVAFCRRAMEMAMDDMKRARGDLVLFDRCALDALIWFDRTQTPLTQKMRESVLALGYDCHVYLTPPWPEIYENDGDRRHGLRDALAEFDALCDRLPHYGFKTVLVPKGPVSERADWFEAQLNEGAAA</sequence>
<accession>A0ABT0Q6C2</accession>
<evidence type="ECO:0000313" key="2">
    <source>
        <dbReference type="EMBL" id="MCL6285378.1"/>
    </source>
</evidence>
<reference evidence="2" key="1">
    <citation type="submission" date="2022-05" db="EMBL/GenBank/DDBJ databases">
        <authorList>
            <person name="Park J.-S."/>
        </authorList>
    </citation>
    <scope>NUCLEOTIDE SEQUENCE</scope>
    <source>
        <strain evidence="2">2012CJ41-6</strain>
    </source>
</reference>
<keyword evidence="3" id="KW-1185">Reference proteome</keyword>
<evidence type="ECO:0000259" key="1">
    <source>
        <dbReference type="Pfam" id="PF13521"/>
    </source>
</evidence>
<comment type="caution">
    <text evidence="2">The sequence shown here is derived from an EMBL/GenBank/DDBJ whole genome shotgun (WGS) entry which is preliminary data.</text>
</comment>
<evidence type="ECO:0000313" key="3">
    <source>
        <dbReference type="Proteomes" id="UP001203880"/>
    </source>
</evidence>
<dbReference type="Gene3D" id="3.40.50.300">
    <property type="entry name" value="P-loop containing nucleotide triphosphate hydrolases"/>
    <property type="match status" value="1"/>
</dbReference>
<protein>
    <submittedName>
        <fullName evidence="2">AAA family ATPase</fullName>
    </submittedName>
</protein>